<keyword evidence="2" id="KW-0408">Iron</keyword>
<evidence type="ECO:0000259" key="4">
    <source>
        <dbReference type="PROSITE" id="PS51379"/>
    </source>
</evidence>
<dbReference type="GO" id="GO:0051536">
    <property type="term" value="F:iron-sulfur cluster binding"/>
    <property type="evidence" value="ECO:0007669"/>
    <property type="project" value="UniProtKB-KW"/>
</dbReference>
<keyword evidence="5" id="KW-0560">Oxidoreductase</keyword>
<organism evidence="5">
    <name type="scientific">candidate division TA06 bacterium ADurb.Bin417</name>
    <dbReference type="NCBI Taxonomy" id="1852828"/>
    <lineage>
        <taxon>Bacteria</taxon>
        <taxon>Bacteria division TA06</taxon>
    </lineage>
</organism>
<dbReference type="Proteomes" id="UP000485484">
    <property type="component" value="Unassembled WGS sequence"/>
</dbReference>
<dbReference type="PROSITE" id="PS00198">
    <property type="entry name" value="4FE4S_FER_1"/>
    <property type="match status" value="1"/>
</dbReference>
<feature type="domain" description="4Fe-4S ferredoxin-type" evidence="4">
    <location>
        <begin position="155"/>
        <end position="185"/>
    </location>
</feature>
<dbReference type="EC" id="1.1.-.-" evidence="5"/>
<keyword evidence="3" id="KW-0411">Iron-sulfur</keyword>
<proteinExistence type="predicted"/>
<dbReference type="PANTHER" id="PTHR42827">
    <property type="entry name" value="IRON-SULFUR CLUSTER-BINDING PROTEIN-RELATED"/>
    <property type="match status" value="1"/>
</dbReference>
<protein>
    <submittedName>
        <fullName evidence="5">Epoxyqueuosine reductase</fullName>
        <ecNumber evidence="5">1.1.-.-</ecNumber>
    </submittedName>
</protein>
<comment type="caution">
    <text evidence="5">The sequence shown here is derived from an EMBL/GenBank/DDBJ whole genome shotgun (WGS) entry which is preliminary data.</text>
</comment>
<dbReference type="EMBL" id="MWAK01000021">
    <property type="protein sequence ID" value="OPZ93507.1"/>
    <property type="molecule type" value="Genomic_DNA"/>
</dbReference>
<evidence type="ECO:0000313" key="5">
    <source>
        <dbReference type="EMBL" id="OPZ93507.1"/>
    </source>
</evidence>
<name>A0A1V5MJR5_UNCT6</name>
<evidence type="ECO:0000256" key="2">
    <source>
        <dbReference type="ARBA" id="ARBA00023004"/>
    </source>
</evidence>
<dbReference type="InterPro" id="IPR017900">
    <property type="entry name" value="4Fe4S_Fe_S_CS"/>
</dbReference>
<evidence type="ECO:0000256" key="3">
    <source>
        <dbReference type="ARBA" id="ARBA00023014"/>
    </source>
</evidence>
<dbReference type="AlphaFoldDB" id="A0A1V5MJR5"/>
<dbReference type="GO" id="GO:0046872">
    <property type="term" value="F:metal ion binding"/>
    <property type="evidence" value="ECO:0007669"/>
    <property type="project" value="UniProtKB-KW"/>
</dbReference>
<dbReference type="PROSITE" id="PS51379">
    <property type="entry name" value="4FE4S_FER_2"/>
    <property type="match status" value="1"/>
</dbReference>
<accession>A0A1V5MJR5</accession>
<keyword evidence="1" id="KW-0479">Metal-binding</keyword>
<evidence type="ECO:0000256" key="1">
    <source>
        <dbReference type="ARBA" id="ARBA00022723"/>
    </source>
</evidence>
<dbReference type="GO" id="GO:0016491">
    <property type="term" value="F:oxidoreductase activity"/>
    <property type="evidence" value="ECO:0007669"/>
    <property type="project" value="UniProtKB-KW"/>
</dbReference>
<sequence>MKALDLETFFRERSVSVWGCADLALLRARRTEIASLPGSFRTAVVYGLPLAGGVLDRLEGGPDPLYLHHYRQANYLLDRVGFQLALALEAAGFVSLPVPASQVIDWERPRGFVSHRHLAAAAGLGWFGRNNLLVTPGWGSRLRLASVLTAAVFPGRPAPRAEAGCGDCRECAGRCPAGAIGATAADFDAEACYRYIKQVCRERNIGQHICGLCLCPFGDGSNPAA</sequence>
<reference evidence="5" key="1">
    <citation type="submission" date="2017-02" db="EMBL/GenBank/DDBJ databases">
        <title>Delving into the versatile metabolic prowess of the omnipresent phylum Bacteroidetes.</title>
        <authorList>
            <person name="Nobu M.K."/>
            <person name="Mei R."/>
            <person name="Narihiro T."/>
            <person name="Kuroda K."/>
            <person name="Liu W.-T."/>
        </authorList>
    </citation>
    <scope>NUCLEOTIDE SEQUENCE</scope>
    <source>
        <strain evidence="5">ADurb.Bin417</strain>
    </source>
</reference>
<dbReference type="PANTHER" id="PTHR42827:SF1">
    <property type="entry name" value="IRON-SULFUR CLUSTER-BINDING PROTEIN"/>
    <property type="match status" value="1"/>
</dbReference>
<dbReference type="InterPro" id="IPR017896">
    <property type="entry name" value="4Fe4S_Fe-S-bd"/>
</dbReference>
<gene>
    <name evidence="5" type="primary">queG</name>
    <name evidence="5" type="ORF">BWY73_00295</name>
</gene>